<evidence type="ECO:0000256" key="1">
    <source>
        <dbReference type="ARBA" id="ARBA00001755"/>
    </source>
</evidence>
<dbReference type="InterPro" id="IPR036188">
    <property type="entry name" value="FAD/NAD-bd_sf"/>
</dbReference>
<keyword evidence="7 11" id="KW-0285">Flavoprotein</keyword>
<comment type="caution">
    <text evidence="13">The sequence shown here is derived from an EMBL/GenBank/DDBJ whole genome shotgun (WGS) entry which is preliminary data.</text>
</comment>
<comment type="catalytic activity">
    <reaction evidence="1">
        <text>coproporphyrinogen III + 3 O2 = coproporphyrin III + 3 H2O2</text>
        <dbReference type="Rhea" id="RHEA:43436"/>
        <dbReference type="ChEBI" id="CHEBI:15379"/>
        <dbReference type="ChEBI" id="CHEBI:16240"/>
        <dbReference type="ChEBI" id="CHEBI:57309"/>
        <dbReference type="ChEBI" id="CHEBI:131725"/>
        <dbReference type="EC" id="1.3.3.15"/>
    </reaction>
    <physiologicalReaction direction="left-to-right" evidence="1">
        <dbReference type="Rhea" id="RHEA:43437"/>
    </physiologicalReaction>
</comment>
<dbReference type="Gene3D" id="3.50.50.60">
    <property type="entry name" value="FAD/NAD(P)-binding domain"/>
    <property type="match status" value="1"/>
</dbReference>
<dbReference type="SUPFAM" id="SSF54373">
    <property type="entry name" value="FAD-linked reductases, C-terminal domain"/>
    <property type="match status" value="1"/>
</dbReference>
<evidence type="ECO:0000256" key="6">
    <source>
        <dbReference type="ARBA" id="ARBA00019046"/>
    </source>
</evidence>
<keyword evidence="9 11" id="KW-0560">Oxidoreductase</keyword>
<dbReference type="AlphaFoldDB" id="A0A537M1A7"/>
<dbReference type="Pfam" id="PF01593">
    <property type="entry name" value="Amino_oxidase"/>
    <property type="match status" value="1"/>
</dbReference>
<evidence type="ECO:0000256" key="8">
    <source>
        <dbReference type="ARBA" id="ARBA00022827"/>
    </source>
</evidence>
<comment type="similarity">
    <text evidence="4 11">Belongs to the protoporphyrinogen/coproporphyrinogen oxidase family. Coproporphyrinogen III oxidase subfamily.</text>
</comment>
<dbReference type="NCBIfam" id="TIGR00562">
    <property type="entry name" value="proto_IX_ox"/>
    <property type="match status" value="1"/>
</dbReference>
<keyword evidence="10 11" id="KW-0350">Heme biosynthesis</keyword>
<evidence type="ECO:0000256" key="7">
    <source>
        <dbReference type="ARBA" id="ARBA00022630"/>
    </source>
</evidence>
<dbReference type="InterPro" id="IPR050464">
    <property type="entry name" value="Zeta_carotene_desat/Oxidored"/>
</dbReference>
<comment type="subcellular location">
    <subcellularLocation>
        <location evidence="11">Cytoplasm</location>
    </subcellularLocation>
</comment>
<dbReference type="GO" id="GO:0005737">
    <property type="term" value="C:cytoplasm"/>
    <property type="evidence" value="ECO:0007669"/>
    <property type="project" value="UniProtKB-SubCell"/>
</dbReference>
<evidence type="ECO:0000256" key="2">
    <source>
        <dbReference type="ARBA" id="ARBA00001974"/>
    </source>
</evidence>
<dbReference type="UniPathway" id="UPA00252"/>
<comment type="function">
    <text evidence="11">Involved in coproporphyrin-dependent heme b biosynthesis. Catalyzes the oxidation of coproporphyrinogen III to coproporphyrin III.</text>
</comment>
<reference evidence="13 14" key="1">
    <citation type="journal article" date="2019" name="Nat. Microbiol.">
        <title>Mediterranean grassland soil C-N compound turnover is dependent on rainfall and depth, and is mediated by genomically divergent microorganisms.</title>
        <authorList>
            <person name="Diamond S."/>
            <person name="Andeer P.F."/>
            <person name="Li Z."/>
            <person name="Crits-Christoph A."/>
            <person name="Burstein D."/>
            <person name="Anantharaman K."/>
            <person name="Lane K.R."/>
            <person name="Thomas B.C."/>
            <person name="Pan C."/>
            <person name="Northen T.R."/>
            <person name="Banfield J.F."/>
        </authorList>
    </citation>
    <scope>NUCLEOTIDE SEQUENCE [LARGE SCALE GENOMIC DNA]</scope>
    <source>
        <strain evidence="13">NP_5</strain>
    </source>
</reference>
<accession>A0A537M1A7</accession>
<keyword evidence="11" id="KW-0963">Cytoplasm</keyword>
<dbReference type="EMBL" id="VBAM01000128">
    <property type="protein sequence ID" value="TMJ14063.1"/>
    <property type="molecule type" value="Genomic_DNA"/>
</dbReference>
<evidence type="ECO:0000313" key="13">
    <source>
        <dbReference type="EMBL" id="TMJ14063.1"/>
    </source>
</evidence>
<proteinExistence type="inferred from homology"/>
<dbReference type="InterPro" id="IPR004572">
    <property type="entry name" value="Protoporphyrinogen_oxidase"/>
</dbReference>
<comment type="cofactor">
    <cofactor evidence="2 11">
        <name>FAD</name>
        <dbReference type="ChEBI" id="CHEBI:57692"/>
    </cofactor>
</comment>
<protein>
    <recommendedName>
        <fullName evidence="6 11">Coproporphyrinogen III oxidase</fullName>
        <ecNumber evidence="5 11">1.3.3.15</ecNumber>
    </recommendedName>
</protein>
<dbReference type="PANTHER" id="PTHR42923:SF3">
    <property type="entry name" value="PROTOPORPHYRINOGEN OXIDASE"/>
    <property type="match status" value="1"/>
</dbReference>
<dbReference type="PANTHER" id="PTHR42923">
    <property type="entry name" value="PROTOPORPHYRINOGEN OXIDASE"/>
    <property type="match status" value="1"/>
</dbReference>
<dbReference type="GO" id="GO:0004729">
    <property type="term" value="F:oxygen-dependent protoporphyrinogen oxidase activity"/>
    <property type="evidence" value="ECO:0007669"/>
    <property type="project" value="UniProtKB-UniRule"/>
</dbReference>
<evidence type="ECO:0000256" key="4">
    <source>
        <dbReference type="ARBA" id="ARBA00008310"/>
    </source>
</evidence>
<dbReference type="SUPFAM" id="SSF51905">
    <property type="entry name" value="FAD/NAD(P)-binding domain"/>
    <property type="match status" value="1"/>
</dbReference>
<evidence type="ECO:0000256" key="9">
    <source>
        <dbReference type="ARBA" id="ARBA00023002"/>
    </source>
</evidence>
<evidence type="ECO:0000259" key="12">
    <source>
        <dbReference type="Pfam" id="PF01593"/>
    </source>
</evidence>
<evidence type="ECO:0000256" key="11">
    <source>
        <dbReference type="RuleBase" id="RU364052"/>
    </source>
</evidence>
<dbReference type="Proteomes" id="UP000320393">
    <property type="component" value="Unassembled WGS sequence"/>
</dbReference>
<evidence type="ECO:0000256" key="3">
    <source>
        <dbReference type="ARBA" id="ARBA00004744"/>
    </source>
</evidence>
<organism evidence="13 14">
    <name type="scientific">Candidatus Segetimicrobium genomatis</name>
    <dbReference type="NCBI Taxonomy" id="2569760"/>
    <lineage>
        <taxon>Bacteria</taxon>
        <taxon>Bacillati</taxon>
        <taxon>Candidatus Sysuimicrobiota</taxon>
        <taxon>Candidatus Sysuimicrobiia</taxon>
        <taxon>Candidatus Sysuimicrobiales</taxon>
        <taxon>Candidatus Segetimicrobiaceae</taxon>
        <taxon>Candidatus Segetimicrobium</taxon>
    </lineage>
</organism>
<name>A0A537M1A7_9BACT</name>
<dbReference type="Gene3D" id="3.90.660.20">
    <property type="entry name" value="Protoporphyrinogen oxidase, mitochondrial, domain 2"/>
    <property type="match status" value="1"/>
</dbReference>
<feature type="domain" description="Amine oxidase" evidence="12">
    <location>
        <begin position="21"/>
        <end position="476"/>
    </location>
</feature>
<gene>
    <name evidence="13" type="primary">hemG</name>
    <name evidence="13" type="ORF">E6H02_04055</name>
</gene>
<dbReference type="EC" id="1.3.3.15" evidence="5 11"/>
<sequence>MAQGRVVESESPRIVVVGGGIAGLSAAHRLVELGESRGTPVDLILLEARDRLGGIISTERIDGYLVEGGPDSFLTEKPWGRALCDRVGLSHQLIRTQGGLRRTFVVHRGRLVPLPDGFLVLAPSRLGPVLRSPLLSWRGRLRLAMELVLPNRRSGEDESVGAFVTRRFGRELLDRVVQPLVSGIYAADPFAVSLSATMPQFAEMERRHGSVIRALRRSRDRSRAAGESGPRWSLFVTLAGGMGDLVSAVARRLPPSAVRLRQRVASIARSSGPRPWRVTLADGPPVPADGVILAIPAPGAARLAAGWDPDLGRALAAIPYASSALVTLAYRRTEIDQALDGFGFVVPHAEGRQILAGTFSSLKYPGRAPDGAVLLRAFLGGAHAQDLLDRDDAALAATARQELEPLLGISASPHLARVHRHVEAMPQYLVGHAGRVAAVEACVARHPGLAVAGNAFSGVGIPDCIHSGEEAAGRVLGHALAADLRRA</sequence>
<evidence type="ECO:0000313" key="14">
    <source>
        <dbReference type="Proteomes" id="UP000320393"/>
    </source>
</evidence>
<dbReference type="GO" id="GO:0006783">
    <property type="term" value="P:heme biosynthetic process"/>
    <property type="evidence" value="ECO:0007669"/>
    <property type="project" value="UniProtKB-UniRule"/>
</dbReference>
<evidence type="ECO:0000256" key="5">
    <source>
        <dbReference type="ARBA" id="ARBA00012402"/>
    </source>
</evidence>
<evidence type="ECO:0000256" key="10">
    <source>
        <dbReference type="ARBA" id="ARBA00023133"/>
    </source>
</evidence>
<comment type="pathway">
    <text evidence="3 11">Porphyrin-containing compound metabolism; protoheme biosynthesis.</text>
</comment>
<dbReference type="Gene3D" id="1.10.3110.10">
    <property type="entry name" value="protoporphyrinogen ix oxidase, domain 3"/>
    <property type="match status" value="1"/>
</dbReference>
<keyword evidence="8 11" id="KW-0274">FAD</keyword>
<dbReference type="InterPro" id="IPR002937">
    <property type="entry name" value="Amino_oxidase"/>
</dbReference>